<feature type="transmembrane region" description="Helical" evidence="1">
    <location>
        <begin position="61"/>
        <end position="84"/>
    </location>
</feature>
<feature type="transmembrane region" description="Helical" evidence="1">
    <location>
        <begin position="96"/>
        <end position="113"/>
    </location>
</feature>
<sequence>MGFLKAYAAFWKNYVYFGGRSSRSTYWWVQLWNFLIFIIILAFVIVPVIHTFTTKDYGGMGLSTVFVFVYLLYTLAIIIPGISLTVRRFHDANLSAWWYVGLCLAPKVLVFIAEGVTKSTITIDGLLALIYFAAVIARFVITLLPSKDPNNFREHTDS</sequence>
<dbReference type="PANTHER" id="PTHR34980:SF2">
    <property type="entry name" value="INNER MEMBRANE PROTEIN YHAH-RELATED"/>
    <property type="match status" value="1"/>
</dbReference>
<dbReference type="PANTHER" id="PTHR34980">
    <property type="entry name" value="INNER MEMBRANE PROTEIN-RELATED-RELATED"/>
    <property type="match status" value="1"/>
</dbReference>
<reference evidence="2 3" key="1">
    <citation type="journal article" date="2013" name="Genome Announc.">
        <title>Genome Sequence of Sporolactobacillus laevolacticus DSM442, an Efficient Polymer-Grade D-Lactate Producer from Agricultural Waste Cottonseed as a Nitrogen Source.</title>
        <authorList>
            <person name="Wang H."/>
            <person name="Wang L."/>
            <person name="Ju J."/>
            <person name="Yu B."/>
            <person name="Ma Y."/>
        </authorList>
    </citation>
    <scope>NUCLEOTIDE SEQUENCE [LARGE SCALE GENOMIC DNA]</scope>
    <source>
        <strain evidence="2 3">DSM 442</strain>
    </source>
</reference>
<keyword evidence="3" id="KW-1185">Reference proteome</keyword>
<dbReference type="EMBL" id="AWTC01000006">
    <property type="protein sequence ID" value="EST12155.1"/>
    <property type="molecule type" value="Genomic_DNA"/>
</dbReference>
<keyword evidence="1" id="KW-0812">Transmembrane</keyword>
<dbReference type="InterPro" id="IPR008523">
    <property type="entry name" value="DUF805"/>
</dbReference>
<gene>
    <name evidence="2" type="ORF">P343_08765</name>
</gene>
<dbReference type="AlphaFoldDB" id="V6IXU7"/>
<dbReference type="Proteomes" id="UP000018296">
    <property type="component" value="Unassembled WGS sequence"/>
</dbReference>
<comment type="caution">
    <text evidence="2">The sequence shown here is derived from an EMBL/GenBank/DDBJ whole genome shotgun (WGS) entry which is preliminary data.</text>
</comment>
<keyword evidence="1" id="KW-1133">Transmembrane helix</keyword>
<proteinExistence type="predicted"/>
<organism evidence="2 3">
    <name type="scientific">Sporolactobacillus laevolacticus DSM 442</name>
    <dbReference type="NCBI Taxonomy" id="1395513"/>
    <lineage>
        <taxon>Bacteria</taxon>
        <taxon>Bacillati</taxon>
        <taxon>Bacillota</taxon>
        <taxon>Bacilli</taxon>
        <taxon>Bacillales</taxon>
        <taxon>Sporolactobacillaceae</taxon>
        <taxon>Sporolactobacillus</taxon>
    </lineage>
</organism>
<dbReference type="RefSeq" id="WP_023510014.1">
    <property type="nucleotide sequence ID" value="NZ_AWTC01000006.1"/>
</dbReference>
<dbReference type="OrthoDB" id="9812349at2"/>
<protein>
    <submittedName>
        <fullName evidence="2">Membrane protein</fullName>
    </submittedName>
</protein>
<dbReference type="GO" id="GO:0005886">
    <property type="term" value="C:plasma membrane"/>
    <property type="evidence" value="ECO:0007669"/>
    <property type="project" value="TreeGrafter"/>
</dbReference>
<dbReference type="STRING" id="1395513.P343_08765"/>
<feature type="transmembrane region" description="Helical" evidence="1">
    <location>
        <begin position="125"/>
        <end position="144"/>
    </location>
</feature>
<evidence type="ECO:0000313" key="2">
    <source>
        <dbReference type="EMBL" id="EST12155.1"/>
    </source>
</evidence>
<dbReference type="eggNOG" id="COG3152">
    <property type="taxonomic scope" value="Bacteria"/>
</dbReference>
<feature type="transmembrane region" description="Helical" evidence="1">
    <location>
        <begin position="26"/>
        <end position="49"/>
    </location>
</feature>
<evidence type="ECO:0000313" key="3">
    <source>
        <dbReference type="Proteomes" id="UP000018296"/>
    </source>
</evidence>
<keyword evidence="1" id="KW-0472">Membrane</keyword>
<dbReference type="Pfam" id="PF05656">
    <property type="entry name" value="DUF805"/>
    <property type="match status" value="1"/>
</dbReference>
<name>V6IXU7_9BACL</name>
<dbReference type="PATRIC" id="fig|1395513.3.peg.1770"/>
<evidence type="ECO:0000256" key="1">
    <source>
        <dbReference type="SAM" id="Phobius"/>
    </source>
</evidence>
<accession>V6IXU7</accession>